<dbReference type="InterPro" id="IPR011991">
    <property type="entry name" value="ArsR-like_HTH"/>
</dbReference>
<evidence type="ECO:0000259" key="4">
    <source>
        <dbReference type="PROSITE" id="PS50987"/>
    </source>
</evidence>
<evidence type="ECO:0000313" key="5">
    <source>
        <dbReference type="EMBL" id="SMP12268.1"/>
    </source>
</evidence>
<gene>
    <name evidence="5" type="ORF">SAMN06265339_1032</name>
</gene>
<dbReference type="PANTHER" id="PTHR33154">
    <property type="entry name" value="TRANSCRIPTIONAL REGULATOR, ARSR FAMILY"/>
    <property type="match status" value="1"/>
</dbReference>
<evidence type="ECO:0000256" key="2">
    <source>
        <dbReference type="ARBA" id="ARBA00023125"/>
    </source>
</evidence>
<reference evidence="5 6" key="1">
    <citation type="submission" date="2017-05" db="EMBL/GenBank/DDBJ databases">
        <authorList>
            <person name="Varghese N."/>
            <person name="Submissions S."/>
        </authorList>
    </citation>
    <scope>NUCLEOTIDE SEQUENCE [LARGE SCALE GENOMIC DNA]</scope>
    <source>
        <strain evidence="5 6">DSM 15522</strain>
    </source>
</reference>
<evidence type="ECO:0000256" key="3">
    <source>
        <dbReference type="ARBA" id="ARBA00023163"/>
    </source>
</evidence>
<keyword evidence="3" id="KW-0804">Transcription</keyword>
<proteinExistence type="predicted"/>
<dbReference type="Gene3D" id="1.10.10.10">
    <property type="entry name" value="Winged helix-like DNA-binding domain superfamily/Winged helix DNA-binding domain"/>
    <property type="match status" value="1"/>
</dbReference>
<dbReference type="InterPro" id="IPR051081">
    <property type="entry name" value="HTH_MetalResp_TranReg"/>
</dbReference>
<keyword evidence="1" id="KW-0805">Transcription regulation</keyword>
<dbReference type="NCBIfam" id="NF033788">
    <property type="entry name" value="HTH_metalloreg"/>
    <property type="match status" value="1"/>
</dbReference>
<dbReference type="PROSITE" id="PS50987">
    <property type="entry name" value="HTH_ARSR_2"/>
    <property type="match status" value="1"/>
</dbReference>
<dbReference type="PRINTS" id="PR00778">
    <property type="entry name" value="HTHARSR"/>
</dbReference>
<dbReference type="InterPro" id="IPR001845">
    <property type="entry name" value="HTH_ArsR_DNA-bd_dom"/>
</dbReference>
<dbReference type="CDD" id="cd00090">
    <property type="entry name" value="HTH_ARSR"/>
    <property type="match status" value="1"/>
</dbReference>
<evidence type="ECO:0000256" key="1">
    <source>
        <dbReference type="ARBA" id="ARBA00023015"/>
    </source>
</evidence>
<feature type="domain" description="HTH arsR-type" evidence="4">
    <location>
        <begin position="1"/>
        <end position="95"/>
    </location>
</feature>
<dbReference type="InterPro" id="IPR036390">
    <property type="entry name" value="WH_DNA-bd_sf"/>
</dbReference>
<dbReference type="InterPro" id="IPR036388">
    <property type="entry name" value="WH-like_DNA-bd_sf"/>
</dbReference>
<dbReference type="Proteomes" id="UP001157911">
    <property type="component" value="Unassembled WGS sequence"/>
</dbReference>
<dbReference type="RefSeq" id="WP_283400507.1">
    <property type="nucleotide sequence ID" value="NZ_FXUB01000002.1"/>
</dbReference>
<name>A0ABY1NKQ1_9BACT</name>
<sequence>MEKELEMIKLLSDITRFRIFKMLQHRPAFVCEITYVLNLTMATVSIHLSKLKTFGIVSSEREGNKIKYFLTEPKGEKKLIFDMFMKLGENWKIVKSDRKQLDSLKLEEVCPSKDKEDKR</sequence>
<organism evidence="5 6">
    <name type="scientific">Desulfurobacterium pacificum</name>
    <dbReference type="NCBI Taxonomy" id="240166"/>
    <lineage>
        <taxon>Bacteria</taxon>
        <taxon>Pseudomonadati</taxon>
        <taxon>Aquificota</taxon>
        <taxon>Aquificia</taxon>
        <taxon>Desulfurobacteriales</taxon>
        <taxon>Desulfurobacteriaceae</taxon>
        <taxon>Desulfurobacterium</taxon>
    </lineage>
</organism>
<comment type="caution">
    <text evidence="5">The sequence shown here is derived from an EMBL/GenBank/DDBJ whole genome shotgun (WGS) entry which is preliminary data.</text>
</comment>
<dbReference type="EMBL" id="FXUB01000002">
    <property type="protein sequence ID" value="SMP12268.1"/>
    <property type="molecule type" value="Genomic_DNA"/>
</dbReference>
<keyword evidence="2" id="KW-0238">DNA-binding</keyword>
<protein>
    <submittedName>
        <fullName evidence="5">ArsR family transcriptional regulator</fullName>
    </submittedName>
</protein>
<dbReference type="Pfam" id="PF01022">
    <property type="entry name" value="HTH_5"/>
    <property type="match status" value="1"/>
</dbReference>
<dbReference type="PANTHER" id="PTHR33154:SF33">
    <property type="entry name" value="TRANSCRIPTIONAL REPRESSOR SDPR"/>
    <property type="match status" value="1"/>
</dbReference>
<evidence type="ECO:0000313" key="6">
    <source>
        <dbReference type="Proteomes" id="UP001157911"/>
    </source>
</evidence>
<keyword evidence="6" id="KW-1185">Reference proteome</keyword>
<dbReference type="SUPFAM" id="SSF46785">
    <property type="entry name" value="Winged helix' DNA-binding domain"/>
    <property type="match status" value="1"/>
</dbReference>
<dbReference type="SMART" id="SM00418">
    <property type="entry name" value="HTH_ARSR"/>
    <property type="match status" value="1"/>
</dbReference>
<accession>A0ABY1NKQ1</accession>